<protein>
    <submittedName>
        <fullName evidence="7">NH(3)-dependent NAD(+) synthetase</fullName>
    </submittedName>
</protein>
<evidence type="ECO:0000256" key="5">
    <source>
        <dbReference type="ARBA" id="ARBA00023027"/>
    </source>
</evidence>
<evidence type="ECO:0000256" key="4">
    <source>
        <dbReference type="ARBA" id="ARBA00022840"/>
    </source>
</evidence>
<dbReference type="AlphaFoldDB" id="A0AAV4F2Z4"/>
<dbReference type="PANTHER" id="PTHR23090:SF9">
    <property type="entry name" value="GLUTAMINE-DEPENDENT NAD(+) SYNTHETASE"/>
    <property type="match status" value="1"/>
</dbReference>
<dbReference type="InterPro" id="IPR022310">
    <property type="entry name" value="NAD/GMP_synthase"/>
</dbReference>
<keyword evidence="8" id="KW-1185">Reference proteome</keyword>
<dbReference type="GO" id="GO:0009435">
    <property type="term" value="P:NAD+ biosynthetic process"/>
    <property type="evidence" value="ECO:0007669"/>
    <property type="project" value="InterPro"/>
</dbReference>
<keyword evidence="4" id="KW-0067">ATP-binding</keyword>
<dbReference type="GO" id="GO:0004359">
    <property type="term" value="F:glutaminase activity"/>
    <property type="evidence" value="ECO:0007669"/>
    <property type="project" value="InterPro"/>
</dbReference>
<evidence type="ECO:0000313" key="8">
    <source>
        <dbReference type="Proteomes" id="UP000762676"/>
    </source>
</evidence>
<dbReference type="CDD" id="cd00553">
    <property type="entry name" value="NAD_synthase"/>
    <property type="match status" value="1"/>
</dbReference>
<accession>A0AAV4F2Z4</accession>
<sequence>MRSRLRMTTLYYYATLHNFLVVGTGNKVEDFGIGFFTKYGDGGVDISPIADLNKTEVFGIAKTIGVSQKILDAPPTDGLWDDDRTDEKQIGATYPELEWAMKMYEQRKSANDFEGREKKVFQIYTKLHYSNLHKMDPIPVCKIPEKLREINF</sequence>
<name>A0AAV4F2Z4_9GAST</name>
<dbReference type="NCBIfam" id="TIGR00552">
    <property type="entry name" value="nadE"/>
    <property type="match status" value="1"/>
</dbReference>
<comment type="pathway">
    <text evidence="1">Cofactor biosynthesis; NAD(+) biosynthesis.</text>
</comment>
<dbReference type="PANTHER" id="PTHR23090">
    <property type="entry name" value="NH 3 /GLUTAMINE-DEPENDENT NAD + SYNTHETASE"/>
    <property type="match status" value="1"/>
</dbReference>
<dbReference type="InterPro" id="IPR014729">
    <property type="entry name" value="Rossmann-like_a/b/a_fold"/>
</dbReference>
<evidence type="ECO:0000259" key="6">
    <source>
        <dbReference type="Pfam" id="PF02540"/>
    </source>
</evidence>
<evidence type="ECO:0000256" key="2">
    <source>
        <dbReference type="ARBA" id="ARBA00022598"/>
    </source>
</evidence>
<dbReference type="GO" id="GO:0003952">
    <property type="term" value="F:NAD+ synthase (glutamine-hydrolyzing) activity"/>
    <property type="evidence" value="ECO:0007669"/>
    <property type="project" value="InterPro"/>
</dbReference>
<organism evidence="7 8">
    <name type="scientific">Elysia marginata</name>
    <dbReference type="NCBI Taxonomy" id="1093978"/>
    <lineage>
        <taxon>Eukaryota</taxon>
        <taxon>Metazoa</taxon>
        <taxon>Spiralia</taxon>
        <taxon>Lophotrochozoa</taxon>
        <taxon>Mollusca</taxon>
        <taxon>Gastropoda</taxon>
        <taxon>Heterobranchia</taxon>
        <taxon>Euthyneura</taxon>
        <taxon>Panpulmonata</taxon>
        <taxon>Sacoglossa</taxon>
        <taxon>Placobranchoidea</taxon>
        <taxon>Plakobranchidae</taxon>
        <taxon>Elysia</taxon>
    </lineage>
</organism>
<dbReference type="Gene3D" id="3.40.50.620">
    <property type="entry name" value="HUPs"/>
    <property type="match status" value="1"/>
</dbReference>
<dbReference type="SUPFAM" id="SSF52402">
    <property type="entry name" value="Adenine nucleotide alpha hydrolases-like"/>
    <property type="match status" value="1"/>
</dbReference>
<reference evidence="7 8" key="1">
    <citation type="journal article" date="2021" name="Elife">
        <title>Chloroplast acquisition without the gene transfer in kleptoplastic sea slugs, Plakobranchus ocellatus.</title>
        <authorList>
            <person name="Maeda T."/>
            <person name="Takahashi S."/>
            <person name="Yoshida T."/>
            <person name="Shimamura S."/>
            <person name="Takaki Y."/>
            <person name="Nagai Y."/>
            <person name="Toyoda A."/>
            <person name="Suzuki Y."/>
            <person name="Arimoto A."/>
            <person name="Ishii H."/>
            <person name="Satoh N."/>
            <person name="Nishiyama T."/>
            <person name="Hasebe M."/>
            <person name="Maruyama T."/>
            <person name="Minagawa J."/>
            <person name="Obokata J."/>
            <person name="Shigenobu S."/>
        </authorList>
    </citation>
    <scope>NUCLEOTIDE SEQUENCE [LARGE SCALE GENOMIC DNA]</scope>
</reference>
<dbReference type="Pfam" id="PF02540">
    <property type="entry name" value="NAD_synthase"/>
    <property type="match status" value="1"/>
</dbReference>
<evidence type="ECO:0000256" key="1">
    <source>
        <dbReference type="ARBA" id="ARBA00004790"/>
    </source>
</evidence>
<evidence type="ECO:0000313" key="7">
    <source>
        <dbReference type="EMBL" id="GFR66800.1"/>
    </source>
</evidence>
<feature type="domain" description="NAD/GMP synthase" evidence="6">
    <location>
        <begin position="2"/>
        <end position="135"/>
    </location>
</feature>
<dbReference type="GO" id="GO:0005737">
    <property type="term" value="C:cytoplasm"/>
    <property type="evidence" value="ECO:0007669"/>
    <property type="project" value="InterPro"/>
</dbReference>
<keyword evidence="5" id="KW-0520">NAD</keyword>
<dbReference type="GO" id="GO:0005524">
    <property type="term" value="F:ATP binding"/>
    <property type="evidence" value="ECO:0007669"/>
    <property type="project" value="UniProtKB-KW"/>
</dbReference>
<evidence type="ECO:0000256" key="3">
    <source>
        <dbReference type="ARBA" id="ARBA00022741"/>
    </source>
</evidence>
<keyword evidence="3" id="KW-0547">Nucleotide-binding</keyword>
<gene>
    <name evidence="7" type="ORF">ElyMa_001980100</name>
</gene>
<proteinExistence type="predicted"/>
<dbReference type="Proteomes" id="UP000762676">
    <property type="component" value="Unassembled WGS sequence"/>
</dbReference>
<dbReference type="EMBL" id="BMAT01004028">
    <property type="protein sequence ID" value="GFR66800.1"/>
    <property type="molecule type" value="Genomic_DNA"/>
</dbReference>
<comment type="caution">
    <text evidence="7">The sequence shown here is derived from an EMBL/GenBank/DDBJ whole genome shotgun (WGS) entry which is preliminary data.</text>
</comment>
<keyword evidence="2" id="KW-0436">Ligase</keyword>
<dbReference type="InterPro" id="IPR003694">
    <property type="entry name" value="NAD_synthase"/>
</dbReference>